<name>A0ABU9EBA5_9BACT</name>
<dbReference type="PROSITE" id="PS00722">
    <property type="entry name" value="FTHFS_2"/>
    <property type="match status" value="1"/>
</dbReference>
<gene>
    <name evidence="6" type="primary">fhs</name>
    <name evidence="7" type="ORF">WI372_10380</name>
</gene>
<accession>A0ABU9EBA5</accession>
<feature type="binding site" evidence="6">
    <location>
        <begin position="64"/>
        <end position="71"/>
    </location>
    <ligand>
        <name>ATP</name>
        <dbReference type="ChEBI" id="CHEBI:30616"/>
    </ligand>
</feature>
<protein>
    <recommendedName>
        <fullName evidence="6">Formate--tetrahydrofolate ligase</fullName>
        <ecNumber evidence="6">6.3.4.3</ecNumber>
    </recommendedName>
    <alternativeName>
        <fullName evidence="6">Formyltetrahydrofolate synthetase</fullName>
        <shortName evidence="6">FHS</shortName>
        <shortName evidence="6">FTHFS</shortName>
    </alternativeName>
</protein>
<dbReference type="Gene3D" id="3.10.410.10">
    <property type="entry name" value="Formyltetrahydrofolate synthetase, domain 3"/>
    <property type="match status" value="1"/>
</dbReference>
<sequence>MPSDIEIAQSATLQPIQAIAESIGLGAADIVPFGHHKAKVPLDVARSRGGAPGALVLVTGVNPTAAGEGKSTVSVGLADAFKLRERNPVLCLREPSLGPIFGIKGGAAGGGWSQVVPMEEINLHFTGDFHAISSAHALLAAMLDNHLYRPNSLDIDPTAITWPRAVDMNDRALRSIVVGLGGRTGGVPRQDGFVITAASEIMAIFCLADGLEDLEARLGRIIVGYSRDGEPITAAQLDAVGAMTVLLKDAINPNLVQTLGGTPAFVHGGPFANIAHGCNSLAATRAGLALGDVVVTEAGFGADLGAEKFFDIKCRFGGLEPAAAVVVATVRALKMNGGVAKDALGSEDVAAVRAGAVNLQAHVENVRRFGVPPVVAINRFTSDTPAEIEAVTAACREIGATAVVADPWGGGGEGCLDLADAVQSVIDSGEADYRPLYPTEGSLVSKLETVAREIYGADGVDVAPAAATEIERLERIGLRDVPVCIAKTQYSFSDDPTLLGRPSGFRITVREVTPSAGAGFVVAKTGAVMTMPGLAARPAAVGMEVVDGAVRGLF</sequence>
<dbReference type="NCBIfam" id="NF010030">
    <property type="entry name" value="PRK13505.1"/>
    <property type="match status" value="1"/>
</dbReference>
<keyword evidence="5 6" id="KW-0067">ATP-binding</keyword>
<keyword evidence="2 6" id="KW-0554">One-carbon metabolism</keyword>
<comment type="similarity">
    <text evidence="6">Belongs to the formate--tetrahydrofolate ligase family.</text>
</comment>
<keyword evidence="3 6" id="KW-0436">Ligase</keyword>
<comment type="pathway">
    <text evidence="1 6">One-carbon metabolism; tetrahydrofolate interconversion.</text>
</comment>
<comment type="caution">
    <text evidence="7">The sequence shown here is derived from an EMBL/GenBank/DDBJ whole genome shotgun (WGS) entry which is preliminary data.</text>
</comment>
<dbReference type="CDD" id="cd00477">
    <property type="entry name" value="FTHFS"/>
    <property type="match status" value="1"/>
</dbReference>
<dbReference type="Gene3D" id="3.40.50.300">
    <property type="entry name" value="P-loop containing nucleotide triphosphate hydrolases"/>
    <property type="match status" value="1"/>
</dbReference>
<dbReference type="InterPro" id="IPR027417">
    <property type="entry name" value="P-loop_NTPase"/>
</dbReference>
<dbReference type="InterPro" id="IPR000559">
    <property type="entry name" value="Formate_THF_ligase"/>
</dbReference>
<dbReference type="Pfam" id="PF01268">
    <property type="entry name" value="FTHFS"/>
    <property type="match status" value="1"/>
</dbReference>
<keyword evidence="8" id="KW-1185">Reference proteome</keyword>
<dbReference type="SUPFAM" id="SSF52540">
    <property type="entry name" value="P-loop containing nucleoside triphosphate hydrolases"/>
    <property type="match status" value="1"/>
</dbReference>
<dbReference type="GO" id="GO:0004329">
    <property type="term" value="F:formate-tetrahydrofolate ligase activity"/>
    <property type="evidence" value="ECO:0007669"/>
    <property type="project" value="UniProtKB-EC"/>
</dbReference>
<evidence type="ECO:0000256" key="4">
    <source>
        <dbReference type="ARBA" id="ARBA00022741"/>
    </source>
</evidence>
<evidence type="ECO:0000256" key="3">
    <source>
        <dbReference type="ARBA" id="ARBA00022598"/>
    </source>
</evidence>
<evidence type="ECO:0000256" key="6">
    <source>
        <dbReference type="HAMAP-Rule" id="MF_01543"/>
    </source>
</evidence>
<comment type="catalytic activity">
    <reaction evidence="6">
        <text>(6S)-5,6,7,8-tetrahydrofolate + formate + ATP = (6R)-10-formyltetrahydrofolate + ADP + phosphate</text>
        <dbReference type="Rhea" id="RHEA:20221"/>
        <dbReference type="ChEBI" id="CHEBI:15740"/>
        <dbReference type="ChEBI" id="CHEBI:30616"/>
        <dbReference type="ChEBI" id="CHEBI:43474"/>
        <dbReference type="ChEBI" id="CHEBI:57453"/>
        <dbReference type="ChEBI" id="CHEBI:195366"/>
        <dbReference type="ChEBI" id="CHEBI:456216"/>
        <dbReference type="EC" id="6.3.4.3"/>
    </reaction>
</comment>
<keyword evidence="4 6" id="KW-0547">Nucleotide-binding</keyword>
<evidence type="ECO:0000256" key="5">
    <source>
        <dbReference type="ARBA" id="ARBA00022840"/>
    </source>
</evidence>
<evidence type="ECO:0000313" key="7">
    <source>
        <dbReference type="EMBL" id="MEK9501382.1"/>
    </source>
</evidence>
<dbReference type="RefSeq" id="WP_405275847.1">
    <property type="nucleotide sequence ID" value="NZ_CP144380.1"/>
</dbReference>
<proteinExistence type="inferred from homology"/>
<dbReference type="Gene3D" id="3.30.1510.10">
    <property type="entry name" value="Domain 2, N(10)-formyltetrahydrofolate synthetase"/>
    <property type="match status" value="1"/>
</dbReference>
<evidence type="ECO:0000256" key="2">
    <source>
        <dbReference type="ARBA" id="ARBA00022563"/>
    </source>
</evidence>
<dbReference type="EC" id="6.3.4.3" evidence="6"/>
<evidence type="ECO:0000256" key="1">
    <source>
        <dbReference type="ARBA" id="ARBA00004777"/>
    </source>
</evidence>
<reference evidence="7 8" key="1">
    <citation type="submission" date="2024-02" db="EMBL/GenBank/DDBJ databases">
        <title>A novel Gemmatimonadota bacterium.</title>
        <authorList>
            <person name="Du Z.-J."/>
            <person name="Ye Y.-Q."/>
        </authorList>
    </citation>
    <scope>NUCLEOTIDE SEQUENCE [LARGE SCALE GENOMIC DNA]</scope>
    <source>
        <strain evidence="7 8">DH-20</strain>
    </source>
</reference>
<dbReference type="HAMAP" id="MF_01543">
    <property type="entry name" value="FTHFS"/>
    <property type="match status" value="1"/>
</dbReference>
<dbReference type="EMBL" id="JBBHLI010000005">
    <property type="protein sequence ID" value="MEK9501382.1"/>
    <property type="molecule type" value="Genomic_DNA"/>
</dbReference>
<organism evidence="7 8">
    <name type="scientific">Gaopeijia maritima</name>
    <dbReference type="NCBI Taxonomy" id="3119007"/>
    <lineage>
        <taxon>Bacteria</taxon>
        <taxon>Pseudomonadati</taxon>
        <taxon>Gemmatimonadota</taxon>
        <taxon>Longimicrobiia</taxon>
        <taxon>Gaopeijiales</taxon>
        <taxon>Gaopeijiaceae</taxon>
        <taxon>Gaopeijia</taxon>
    </lineage>
</organism>
<dbReference type="Proteomes" id="UP001484239">
    <property type="component" value="Unassembled WGS sequence"/>
</dbReference>
<dbReference type="InterPro" id="IPR020628">
    <property type="entry name" value="Formate_THF_ligase_CS"/>
</dbReference>
<evidence type="ECO:0000313" key="8">
    <source>
        <dbReference type="Proteomes" id="UP001484239"/>
    </source>
</evidence>